<proteinExistence type="predicted"/>
<evidence type="ECO:0000313" key="4">
    <source>
        <dbReference type="EMBL" id="RVX74531.1"/>
    </source>
</evidence>
<gene>
    <name evidence="4" type="ORF">B0A52_01657</name>
</gene>
<feature type="transmembrane region" description="Helical" evidence="2">
    <location>
        <begin position="169"/>
        <end position="190"/>
    </location>
</feature>
<protein>
    <recommendedName>
        <fullName evidence="6">Mid2 domain-containing protein</fullName>
    </recommendedName>
</protein>
<keyword evidence="2" id="KW-0812">Transmembrane</keyword>
<reference evidence="4 5" key="1">
    <citation type="submission" date="2017-03" db="EMBL/GenBank/DDBJ databases">
        <title>Genomes of endolithic fungi from Antarctica.</title>
        <authorList>
            <person name="Coleine C."/>
            <person name="Masonjones S."/>
            <person name="Stajich J.E."/>
        </authorList>
    </citation>
    <scope>NUCLEOTIDE SEQUENCE [LARGE SCALE GENOMIC DNA]</scope>
    <source>
        <strain evidence="4 5">CCFEE 6314</strain>
    </source>
</reference>
<feature type="region of interest" description="Disordered" evidence="1">
    <location>
        <begin position="270"/>
        <end position="349"/>
    </location>
</feature>
<feature type="chain" id="PRO_5019525175" description="Mid2 domain-containing protein" evidence="3">
    <location>
        <begin position="23"/>
        <end position="349"/>
    </location>
</feature>
<name>A0A438NFN8_EXOME</name>
<evidence type="ECO:0000256" key="3">
    <source>
        <dbReference type="SAM" id="SignalP"/>
    </source>
</evidence>
<feature type="signal peptide" evidence="3">
    <location>
        <begin position="1"/>
        <end position="22"/>
    </location>
</feature>
<accession>A0A438NFN8</accession>
<dbReference type="EMBL" id="NAJM01000004">
    <property type="protein sequence ID" value="RVX74531.1"/>
    <property type="molecule type" value="Genomic_DNA"/>
</dbReference>
<feature type="region of interest" description="Disordered" evidence="1">
    <location>
        <begin position="63"/>
        <end position="163"/>
    </location>
</feature>
<feature type="compositionally biased region" description="Polar residues" evidence="1">
    <location>
        <begin position="317"/>
        <end position="328"/>
    </location>
</feature>
<dbReference type="OrthoDB" id="4121306at2759"/>
<evidence type="ECO:0000256" key="1">
    <source>
        <dbReference type="SAM" id="MobiDB-lite"/>
    </source>
</evidence>
<keyword evidence="2" id="KW-0472">Membrane</keyword>
<feature type="compositionally biased region" description="Polar residues" evidence="1">
    <location>
        <begin position="153"/>
        <end position="163"/>
    </location>
</feature>
<evidence type="ECO:0008006" key="6">
    <source>
        <dbReference type="Google" id="ProtNLM"/>
    </source>
</evidence>
<sequence length="349" mass="36052">MRFLNLRIALILFLTQCTIVSSAPQRFAERIKSAASVASLESAAATATGSSSQTATVTSNAGAASTTLSNGSSSSPTTGANAGVSNSVTGTDATPTQAATTSTNSNSAECSDTPDASSCGGGSSNGDGSTGSNSGNGSGSGNNGSGSDSNSDTAAQNQSNSSGLSTGQLAAVITLPILAFLAIVICLFFFCRRRWSNWRQARAEKGAYRRTLDDPVMSQTDGGKQKLTGPRFRENIMRPLSFGFSQPADQSIRRKPLNWDANNIGATNGFSSIGMAVPMPENGDESERRHLRNQSEVSEPAVPEPSSTGDGDGRTKSLGQRSAVSAMSTEEEVTRVDATQPPSRRLSGR</sequence>
<evidence type="ECO:0000256" key="2">
    <source>
        <dbReference type="SAM" id="Phobius"/>
    </source>
</evidence>
<keyword evidence="3" id="KW-0732">Signal</keyword>
<dbReference type="AlphaFoldDB" id="A0A438NFN8"/>
<comment type="caution">
    <text evidence="4">The sequence shown here is derived from an EMBL/GenBank/DDBJ whole genome shotgun (WGS) entry which is preliminary data.</text>
</comment>
<feature type="compositionally biased region" description="Gly residues" evidence="1">
    <location>
        <begin position="119"/>
        <end position="144"/>
    </location>
</feature>
<organism evidence="4 5">
    <name type="scientific">Exophiala mesophila</name>
    <name type="common">Black yeast-like fungus</name>
    <dbReference type="NCBI Taxonomy" id="212818"/>
    <lineage>
        <taxon>Eukaryota</taxon>
        <taxon>Fungi</taxon>
        <taxon>Dikarya</taxon>
        <taxon>Ascomycota</taxon>
        <taxon>Pezizomycotina</taxon>
        <taxon>Eurotiomycetes</taxon>
        <taxon>Chaetothyriomycetidae</taxon>
        <taxon>Chaetothyriales</taxon>
        <taxon>Herpotrichiellaceae</taxon>
        <taxon>Exophiala</taxon>
    </lineage>
</organism>
<keyword evidence="2" id="KW-1133">Transmembrane helix</keyword>
<feature type="compositionally biased region" description="Low complexity" evidence="1">
    <location>
        <begin position="63"/>
        <end position="111"/>
    </location>
</feature>
<dbReference type="Proteomes" id="UP000288859">
    <property type="component" value="Unassembled WGS sequence"/>
</dbReference>
<evidence type="ECO:0000313" key="5">
    <source>
        <dbReference type="Proteomes" id="UP000288859"/>
    </source>
</evidence>